<reference evidence="6 7" key="1">
    <citation type="submission" date="2014-10" db="EMBL/GenBank/DDBJ databases">
        <title>Complete genome sequence of Parvimonas micra KCOM 1535 (= ChDC B708).</title>
        <authorList>
            <person name="Kook J.-K."/>
            <person name="Park S.-N."/>
            <person name="Lim Y.K."/>
            <person name="Roh H."/>
        </authorList>
    </citation>
    <scope>NUCLEOTIDE SEQUENCE [LARGE SCALE GENOMIC DNA]</scope>
    <source>
        <strain evidence="7">KCOM 1535 / ChDC B708</strain>
    </source>
</reference>
<dbReference type="PRINTS" id="PR00149">
    <property type="entry name" value="FUMRATELYASE"/>
</dbReference>
<dbReference type="Gene3D" id="1.20.200.10">
    <property type="entry name" value="Fumarase/aspartase (Central domain)"/>
    <property type="match status" value="1"/>
</dbReference>
<dbReference type="STRING" id="33033.NW74_02875"/>
<dbReference type="RefSeq" id="WP_041953749.1">
    <property type="nucleotide sequence ID" value="NZ_CP009761.1"/>
</dbReference>
<evidence type="ECO:0000259" key="5">
    <source>
        <dbReference type="SMART" id="SM00998"/>
    </source>
</evidence>
<evidence type="ECO:0000256" key="4">
    <source>
        <dbReference type="RuleBase" id="RU361172"/>
    </source>
</evidence>
<dbReference type="NCBIfam" id="TIGR00928">
    <property type="entry name" value="purB"/>
    <property type="match status" value="1"/>
</dbReference>
<dbReference type="Proteomes" id="UP000031386">
    <property type="component" value="Chromosome"/>
</dbReference>
<dbReference type="Pfam" id="PF10397">
    <property type="entry name" value="ADSL_C"/>
    <property type="match status" value="1"/>
</dbReference>
<evidence type="ECO:0000256" key="1">
    <source>
        <dbReference type="ARBA" id="ARBA00022755"/>
    </source>
</evidence>
<proteinExistence type="inferred from homology"/>
<dbReference type="InterPro" id="IPR008948">
    <property type="entry name" value="L-Aspartase-like"/>
</dbReference>
<dbReference type="InterPro" id="IPR019468">
    <property type="entry name" value="AdenyloSucc_lyase_C"/>
</dbReference>
<gene>
    <name evidence="6" type="ORF">NW74_02875</name>
</gene>
<comment type="similarity">
    <text evidence="4">Belongs to the lyase 1 family. Adenylosuccinate lyase subfamily.</text>
</comment>
<dbReference type="Gene3D" id="1.10.275.60">
    <property type="match status" value="1"/>
</dbReference>
<dbReference type="CDD" id="cd03302">
    <property type="entry name" value="Adenylsuccinate_lyase_2"/>
    <property type="match status" value="1"/>
</dbReference>
<protein>
    <recommendedName>
        <fullName evidence="3 4">Adenylosuccinate lyase</fullName>
        <shortName evidence="4">ASL</shortName>
        <ecNumber evidence="3 4">4.3.2.2</ecNumber>
    </recommendedName>
    <alternativeName>
        <fullName evidence="4">Adenylosuccinase</fullName>
    </alternativeName>
</protein>
<dbReference type="UniPathway" id="UPA00074">
    <property type="reaction ID" value="UER00132"/>
</dbReference>
<dbReference type="PANTHER" id="PTHR43172:SF1">
    <property type="entry name" value="ADENYLOSUCCINATE LYASE"/>
    <property type="match status" value="1"/>
</dbReference>
<evidence type="ECO:0000313" key="6">
    <source>
        <dbReference type="EMBL" id="AIZ36352.1"/>
    </source>
</evidence>
<dbReference type="SMART" id="SM00998">
    <property type="entry name" value="ADSL_C"/>
    <property type="match status" value="1"/>
</dbReference>
<dbReference type="OrthoDB" id="9768878at2"/>
<accession>A0A0B4S0G2</accession>
<dbReference type="InterPro" id="IPR000362">
    <property type="entry name" value="Fumarate_lyase_fam"/>
</dbReference>
<dbReference type="GO" id="GO:0005829">
    <property type="term" value="C:cytosol"/>
    <property type="evidence" value="ECO:0007669"/>
    <property type="project" value="TreeGrafter"/>
</dbReference>
<dbReference type="AlphaFoldDB" id="A0A0B4S0G2"/>
<feature type="domain" description="Adenylosuccinate lyase C-terminal" evidence="5">
    <location>
        <begin position="369"/>
        <end position="453"/>
    </location>
</feature>
<organism evidence="6 7">
    <name type="scientific">Parvimonas micra</name>
    <dbReference type="NCBI Taxonomy" id="33033"/>
    <lineage>
        <taxon>Bacteria</taxon>
        <taxon>Bacillati</taxon>
        <taxon>Bacillota</taxon>
        <taxon>Tissierellia</taxon>
        <taxon>Tissierellales</taxon>
        <taxon>Peptoniphilaceae</taxon>
        <taxon>Parvimonas</taxon>
    </lineage>
</organism>
<dbReference type="Pfam" id="PF00206">
    <property type="entry name" value="Lyase_1"/>
    <property type="match status" value="1"/>
</dbReference>
<evidence type="ECO:0000313" key="7">
    <source>
        <dbReference type="Proteomes" id="UP000031386"/>
    </source>
</evidence>
<dbReference type="SUPFAM" id="SSF48557">
    <property type="entry name" value="L-aspartase-like"/>
    <property type="match status" value="1"/>
</dbReference>
<dbReference type="InterPro" id="IPR004769">
    <property type="entry name" value="Pur_lyase"/>
</dbReference>
<comment type="pathway">
    <text evidence="4">Purine metabolism; IMP biosynthesis via de novo pathway; 5-amino-1-(5-phospho-D-ribosyl)imidazole-4-carboxamide from 5-amino-1-(5-phospho-D-ribosyl)imidazole-4-carboxylate: step 2/2.</text>
</comment>
<evidence type="ECO:0000256" key="2">
    <source>
        <dbReference type="ARBA" id="ARBA00023239"/>
    </source>
</evidence>
<comment type="pathway">
    <text evidence="4">Purine metabolism; AMP biosynthesis via de novo pathway; AMP from IMP: step 2/2.</text>
</comment>
<keyword evidence="7" id="KW-1185">Reference proteome</keyword>
<evidence type="ECO:0000256" key="3">
    <source>
        <dbReference type="NCBIfam" id="TIGR00928"/>
    </source>
</evidence>
<dbReference type="PANTHER" id="PTHR43172">
    <property type="entry name" value="ADENYLOSUCCINATE LYASE"/>
    <property type="match status" value="1"/>
</dbReference>
<dbReference type="UniPathway" id="UPA00075">
    <property type="reaction ID" value="UER00336"/>
</dbReference>
<dbReference type="FunFam" id="1.10.275.60:FF:000001">
    <property type="entry name" value="Adenylosuccinate lyase"/>
    <property type="match status" value="1"/>
</dbReference>
<sequence>MKDIYSNPLTSRYSSKEMSYIFSDEFKFKTWRKLWITLAKGEKSLGLNITDEQIKELEAFKDDINFDVALEREKIVKHDVMSHVYAYGVQCPNAKGIIHLGATSCFVGDNTELIVMKEALLIVKKKIINVLNLLKKNALKYKNLPTLAYTHFQAAQPTTVGKRLTLYMQDLITDLEELNFILENLKLRGAKGTTGSQASFMELFNNDEEKVKQLDDFIAKEMNFKGVFAVTGQTYTRKIDSKILFLLSNIAQSAHKFSNDLRLLQHLKEIEEPFGKSQIGSSAMPYKRNPMKSERIGALSNFVISNVMNPSITFATQWFERTLDDSANKRLSISQGFLAVDGILNLYANIVDGMVVYEKVIEKHLMAELPFMASENIMMNQVKKGGDRQELHERIRELSQIAGKNVKEKGLENNLLELIEKDDFFDISKDELNEVLNPMKYIGRCPSQVDEFIENEVNPILEENINMIENIKEVEV</sequence>
<dbReference type="Gene3D" id="1.10.40.30">
    <property type="entry name" value="Fumarase/aspartase (C-terminal domain)"/>
    <property type="match status" value="1"/>
</dbReference>
<dbReference type="GO" id="GO:0044208">
    <property type="term" value="P:'de novo' AMP biosynthetic process"/>
    <property type="evidence" value="ECO:0007669"/>
    <property type="project" value="UniProtKB-UniPathway"/>
</dbReference>
<name>A0A0B4S0G2_9FIRM</name>
<keyword evidence="2 4" id="KW-0456">Lyase</keyword>
<dbReference type="GO" id="GO:0004018">
    <property type="term" value="F:N6-(1,2-dicarboxyethyl)AMP AMP-lyase (fumarate-forming) activity"/>
    <property type="evidence" value="ECO:0007669"/>
    <property type="project" value="UniProtKB-UniRule"/>
</dbReference>
<dbReference type="KEGG" id="pmic:NW74_02875"/>
<dbReference type="EC" id="4.3.2.2" evidence="3 4"/>
<comment type="catalytic activity">
    <reaction evidence="4">
        <text>(2S)-2-[5-amino-1-(5-phospho-beta-D-ribosyl)imidazole-4-carboxamido]succinate = 5-amino-1-(5-phospho-beta-D-ribosyl)imidazole-4-carboxamide + fumarate</text>
        <dbReference type="Rhea" id="RHEA:23920"/>
        <dbReference type="ChEBI" id="CHEBI:29806"/>
        <dbReference type="ChEBI" id="CHEBI:58443"/>
        <dbReference type="ChEBI" id="CHEBI:58475"/>
        <dbReference type="EC" id="4.3.2.2"/>
    </reaction>
</comment>
<keyword evidence="1 4" id="KW-0658">Purine biosynthesis</keyword>
<dbReference type="PROSITE" id="PS00163">
    <property type="entry name" value="FUMARATE_LYASES"/>
    <property type="match status" value="1"/>
</dbReference>
<dbReference type="GO" id="GO:0070626">
    <property type="term" value="F:(S)-2-(5-amino-1-(5-phospho-D-ribosyl)imidazole-4-carboxamido) succinate lyase (fumarate-forming) activity"/>
    <property type="evidence" value="ECO:0007669"/>
    <property type="project" value="TreeGrafter"/>
</dbReference>
<comment type="catalytic activity">
    <reaction evidence="4">
        <text>N(6)-(1,2-dicarboxyethyl)-AMP = fumarate + AMP</text>
        <dbReference type="Rhea" id="RHEA:16853"/>
        <dbReference type="ChEBI" id="CHEBI:29806"/>
        <dbReference type="ChEBI" id="CHEBI:57567"/>
        <dbReference type="ChEBI" id="CHEBI:456215"/>
        <dbReference type="EC" id="4.3.2.2"/>
    </reaction>
</comment>
<dbReference type="EMBL" id="CP009761">
    <property type="protein sequence ID" value="AIZ36352.1"/>
    <property type="molecule type" value="Genomic_DNA"/>
</dbReference>
<dbReference type="GO" id="GO:0006189">
    <property type="term" value="P:'de novo' IMP biosynthetic process"/>
    <property type="evidence" value="ECO:0007669"/>
    <property type="project" value="UniProtKB-UniPathway"/>
</dbReference>
<dbReference type="InterPro" id="IPR022761">
    <property type="entry name" value="Fumarate_lyase_N"/>
</dbReference>
<dbReference type="InterPro" id="IPR020557">
    <property type="entry name" value="Fumarate_lyase_CS"/>
</dbReference>